<keyword evidence="3" id="KW-1185">Reference proteome</keyword>
<evidence type="ECO:0000313" key="3">
    <source>
        <dbReference type="Proteomes" id="UP000748756"/>
    </source>
</evidence>
<feature type="region of interest" description="Disordered" evidence="1">
    <location>
        <begin position="23"/>
        <end position="52"/>
    </location>
</feature>
<dbReference type="EMBL" id="JAAAUQ010001591">
    <property type="protein sequence ID" value="KAF9137134.1"/>
    <property type="molecule type" value="Genomic_DNA"/>
</dbReference>
<comment type="caution">
    <text evidence="2">The sequence shown here is derived from an EMBL/GenBank/DDBJ whole genome shotgun (WGS) entry which is preliminary data.</text>
</comment>
<feature type="region of interest" description="Disordered" evidence="1">
    <location>
        <begin position="172"/>
        <end position="219"/>
    </location>
</feature>
<feature type="compositionally biased region" description="Polar residues" evidence="1">
    <location>
        <begin position="87"/>
        <end position="108"/>
    </location>
</feature>
<proteinExistence type="predicted"/>
<gene>
    <name evidence="2" type="ORF">BG015_002835</name>
</gene>
<evidence type="ECO:0000313" key="2">
    <source>
        <dbReference type="EMBL" id="KAF9137134.1"/>
    </source>
</evidence>
<feature type="compositionally biased region" description="Polar residues" evidence="1">
    <location>
        <begin position="192"/>
        <end position="207"/>
    </location>
</feature>
<dbReference type="PROSITE" id="PS51257">
    <property type="entry name" value="PROKAR_LIPOPROTEIN"/>
    <property type="match status" value="1"/>
</dbReference>
<feature type="compositionally biased region" description="Polar residues" evidence="1">
    <location>
        <begin position="121"/>
        <end position="138"/>
    </location>
</feature>
<dbReference type="AlphaFoldDB" id="A0A9P5RNJ8"/>
<accession>A0A9P5RNJ8</accession>
<feature type="non-terminal residue" evidence="2">
    <location>
        <position position="262"/>
    </location>
</feature>
<sequence>MKVQQHVCNTHSSTTSSCRSEYEVSYGAMDRQPSLSPPPPSSDLSSTSWAHNTAAGSNSFRAIQPAPSRYLHNNHSNNHILHSVMGSSRVTKSIPQSQSRQATRYNNQPYHHPHHPFVPSQRGTPFANHQLQLQNGGPMSQAPHPSEYRSSPYHIPRGNRLPTLVDRIKAALAVQPSRQPSKHPYTDHGYRSESSAPYTSQPSSDYHSPSPSTPAPLPMPVTIPTPMLYGVKCTEVSQRAYTGQTSAMKSGFGRLQRLDSGK</sequence>
<dbReference type="Proteomes" id="UP000748756">
    <property type="component" value="Unassembled WGS sequence"/>
</dbReference>
<organism evidence="2 3">
    <name type="scientific">Linnemannia schmuckeri</name>
    <dbReference type="NCBI Taxonomy" id="64567"/>
    <lineage>
        <taxon>Eukaryota</taxon>
        <taxon>Fungi</taxon>
        <taxon>Fungi incertae sedis</taxon>
        <taxon>Mucoromycota</taxon>
        <taxon>Mortierellomycotina</taxon>
        <taxon>Mortierellomycetes</taxon>
        <taxon>Mortierellales</taxon>
        <taxon>Mortierellaceae</taxon>
        <taxon>Linnemannia</taxon>
    </lineage>
</organism>
<name>A0A9P5RNJ8_9FUNG</name>
<protein>
    <submittedName>
        <fullName evidence="2">Uncharacterized protein</fullName>
    </submittedName>
</protein>
<feature type="region of interest" description="Disordered" evidence="1">
    <location>
        <begin position="87"/>
        <end position="159"/>
    </location>
</feature>
<dbReference type="OrthoDB" id="2447614at2759"/>
<evidence type="ECO:0000256" key="1">
    <source>
        <dbReference type="SAM" id="MobiDB-lite"/>
    </source>
</evidence>
<reference evidence="2" key="1">
    <citation type="journal article" date="2020" name="Fungal Divers.">
        <title>Resolving the Mortierellaceae phylogeny through synthesis of multi-gene phylogenetics and phylogenomics.</title>
        <authorList>
            <person name="Vandepol N."/>
            <person name="Liber J."/>
            <person name="Desiro A."/>
            <person name="Na H."/>
            <person name="Kennedy M."/>
            <person name="Barry K."/>
            <person name="Grigoriev I.V."/>
            <person name="Miller A.N."/>
            <person name="O'Donnell K."/>
            <person name="Stajich J.E."/>
            <person name="Bonito G."/>
        </authorList>
    </citation>
    <scope>NUCLEOTIDE SEQUENCE</scope>
    <source>
        <strain evidence="2">NRRL 6426</strain>
    </source>
</reference>